<dbReference type="SUPFAM" id="SSF56300">
    <property type="entry name" value="Metallo-dependent phosphatases"/>
    <property type="match status" value="1"/>
</dbReference>
<dbReference type="EMBL" id="CAMKVN010002912">
    <property type="protein sequence ID" value="CAI2183045.1"/>
    <property type="molecule type" value="Genomic_DNA"/>
</dbReference>
<dbReference type="Proteomes" id="UP001153678">
    <property type="component" value="Unassembled WGS sequence"/>
</dbReference>
<organism evidence="5 6">
    <name type="scientific">Funneliformis geosporum</name>
    <dbReference type="NCBI Taxonomy" id="1117311"/>
    <lineage>
        <taxon>Eukaryota</taxon>
        <taxon>Fungi</taxon>
        <taxon>Fungi incertae sedis</taxon>
        <taxon>Mucoromycota</taxon>
        <taxon>Glomeromycotina</taxon>
        <taxon>Glomeromycetes</taxon>
        <taxon>Glomerales</taxon>
        <taxon>Glomeraceae</taxon>
        <taxon>Funneliformis</taxon>
    </lineage>
</organism>
<evidence type="ECO:0000256" key="1">
    <source>
        <dbReference type="ARBA" id="ARBA00022729"/>
    </source>
</evidence>
<feature type="domain" description="Calcineurin-like phosphoesterase" evidence="4">
    <location>
        <begin position="63"/>
        <end position="252"/>
    </location>
</feature>
<gene>
    <name evidence="5" type="ORF">FWILDA_LOCUS10881</name>
</gene>
<feature type="signal peptide" evidence="3">
    <location>
        <begin position="1"/>
        <end position="22"/>
    </location>
</feature>
<sequence length="326" mass="37845">MKYFYVVFAISCSLLLITNTYAYQYDLVEPIDKPSVENYETKELSFLTFGNQTKVAKAMTKWSGQYNSNFVLSVGDDEGVSSVYDAKWDKVWKNAYKGRLSKIPWYIVAGNHDWYGNITAQIDYSLNYDSRYFFPSTYFVRESYFGPNKTKVAWIHIDTNIFYYDFATREETEHLGLKYNFEKFGWQSLKAIEDKFKWIEDRLNNRAQNGFSLSVGHQPLIGKYAQTFQMGRLRPLFEKYRVAAYFSGHEHVLELETSKIGQSVTYFISGACSKAHGKCEGFDWGMPVGALGFLHTIISKDEMYYEFVESSTLEPKMVYQGKVLPI</sequence>
<dbReference type="InterPro" id="IPR051558">
    <property type="entry name" value="Metallophosphoesterase_PAP"/>
</dbReference>
<dbReference type="PANTHER" id="PTHR10161:SF14">
    <property type="entry name" value="TARTRATE-RESISTANT ACID PHOSPHATASE TYPE 5"/>
    <property type="match status" value="1"/>
</dbReference>
<dbReference type="Pfam" id="PF00149">
    <property type="entry name" value="Metallophos"/>
    <property type="match status" value="1"/>
</dbReference>
<dbReference type="PANTHER" id="PTHR10161">
    <property type="entry name" value="TARTRATE-RESISTANT ACID PHOSPHATASE TYPE 5"/>
    <property type="match status" value="1"/>
</dbReference>
<evidence type="ECO:0000256" key="2">
    <source>
        <dbReference type="ARBA" id="ARBA00022801"/>
    </source>
</evidence>
<dbReference type="OrthoDB" id="411211at2759"/>
<dbReference type="AlphaFoldDB" id="A0A9W4WZ28"/>
<dbReference type="Gene3D" id="3.60.21.10">
    <property type="match status" value="1"/>
</dbReference>
<evidence type="ECO:0000313" key="5">
    <source>
        <dbReference type="EMBL" id="CAI2183045.1"/>
    </source>
</evidence>
<evidence type="ECO:0000313" key="6">
    <source>
        <dbReference type="Proteomes" id="UP001153678"/>
    </source>
</evidence>
<proteinExistence type="predicted"/>
<dbReference type="GO" id="GO:0016787">
    <property type="term" value="F:hydrolase activity"/>
    <property type="evidence" value="ECO:0007669"/>
    <property type="project" value="UniProtKB-KW"/>
</dbReference>
<evidence type="ECO:0000259" key="4">
    <source>
        <dbReference type="Pfam" id="PF00149"/>
    </source>
</evidence>
<evidence type="ECO:0000256" key="3">
    <source>
        <dbReference type="SAM" id="SignalP"/>
    </source>
</evidence>
<keyword evidence="1 3" id="KW-0732">Signal</keyword>
<accession>A0A9W4WZ28</accession>
<reference evidence="5" key="1">
    <citation type="submission" date="2022-08" db="EMBL/GenBank/DDBJ databases">
        <authorList>
            <person name="Kallberg Y."/>
            <person name="Tangrot J."/>
            <person name="Rosling A."/>
        </authorList>
    </citation>
    <scope>NUCLEOTIDE SEQUENCE</scope>
    <source>
        <strain evidence="5">Wild A</strain>
    </source>
</reference>
<name>A0A9W4WZ28_9GLOM</name>
<keyword evidence="2" id="KW-0378">Hydrolase</keyword>
<comment type="caution">
    <text evidence="5">The sequence shown here is derived from an EMBL/GenBank/DDBJ whole genome shotgun (WGS) entry which is preliminary data.</text>
</comment>
<dbReference type="InterPro" id="IPR004843">
    <property type="entry name" value="Calcineurin-like_PHP"/>
</dbReference>
<dbReference type="InterPro" id="IPR029052">
    <property type="entry name" value="Metallo-depent_PP-like"/>
</dbReference>
<feature type="chain" id="PRO_5040921811" evidence="3">
    <location>
        <begin position="23"/>
        <end position="326"/>
    </location>
</feature>
<keyword evidence="6" id="KW-1185">Reference proteome</keyword>
<protein>
    <submittedName>
        <fullName evidence="5">12751_t:CDS:1</fullName>
    </submittedName>
</protein>